<comment type="caution">
    <text evidence="2">The sequence shown here is derived from an EMBL/GenBank/DDBJ whole genome shotgun (WGS) entry which is preliminary data.</text>
</comment>
<organism evidence="2 3">
    <name type="scientific">Caerostris extrusa</name>
    <name type="common">Bark spider</name>
    <name type="synonym">Caerostris bankana</name>
    <dbReference type="NCBI Taxonomy" id="172846"/>
    <lineage>
        <taxon>Eukaryota</taxon>
        <taxon>Metazoa</taxon>
        <taxon>Ecdysozoa</taxon>
        <taxon>Arthropoda</taxon>
        <taxon>Chelicerata</taxon>
        <taxon>Arachnida</taxon>
        <taxon>Araneae</taxon>
        <taxon>Araneomorphae</taxon>
        <taxon>Entelegynae</taxon>
        <taxon>Araneoidea</taxon>
        <taxon>Araneidae</taxon>
        <taxon>Caerostris</taxon>
    </lineage>
</organism>
<evidence type="ECO:0000313" key="3">
    <source>
        <dbReference type="Proteomes" id="UP001054945"/>
    </source>
</evidence>
<evidence type="ECO:0000313" key="2">
    <source>
        <dbReference type="EMBL" id="GIX74307.1"/>
    </source>
</evidence>
<proteinExistence type="predicted"/>
<sequence>MLSDRVVLEECRPSCFSVRQPASDIGRQHGKQRDIGLCGHFSRDGHRATQTDTDITATWRNDCQELSTVHSQKFFRIRTTLHFLQLPSEHRVKSPLSEADQEATKRGSGRVSRPN</sequence>
<accession>A0AAV4MS86</accession>
<reference evidence="2 3" key="1">
    <citation type="submission" date="2021-06" db="EMBL/GenBank/DDBJ databases">
        <title>Caerostris extrusa draft genome.</title>
        <authorList>
            <person name="Kono N."/>
            <person name="Arakawa K."/>
        </authorList>
    </citation>
    <scope>NUCLEOTIDE SEQUENCE [LARGE SCALE GENOMIC DNA]</scope>
</reference>
<dbReference type="AlphaFoldDB" id="A0AAV4MS86"/>
<dbReference type="EMBL" id="BPLR01002497">
    <property type="protein sequence ID" value="GIX74307.1"/>
    <property type="molecule type" value="Genomic_DNA"/>
</dbReference>
<gene>
    <name evidence="2" type="ORF">CEXT_46481</name>
</gene>
<evidence type="ECO:0000256" key="1">
    <source>
        <dbReference type="SAM" id="MobiDB-lite"/>
    </source>
</evidence>
<name>A0AAV4MS86_CAEEX</name>
<dbReference type="Proteomes" id="UP001054945">
    <property type="component" value="Unassembled WGS sequence"/>
</dbReference>
<feature type="region of interest" description="Disordered" evidence="1">
    <location>
        <begin position="88"/>
        <end position="115"/>
    </location>
</feature>
<keyword evidence="3" id="KW-1185">Reference proteome</keyword>
<protein>
    <submittedName>
        <fullName evidence="2">Uncharacterized protein</fullName>
    </submittedName>
</protein>